<dbReference type="EMBL" id="JACVVK020000209">
    <property type="protein sequence ID" value="KAK7484512.1"/>
    <property type="molecule type" value="Genomic_DNA"/>
</dbReference>
<organism evidence="1 2">
    <name type="scientific">Batillaria attramentaria</name>
    <dbReference type="NCBI Taxonomy" id="370345"/>
    <lineage>
        <taxon>Eukaryota</taxon>
        <taxon>Metazoa</taxon>
        <taxon>Spiralia</taxon>
        <taxon>Lophotrochozoa</taxon>
        <taxon>Mollusca</taxon>
        <taxon>Gastropoda</taxon>
        <taxon>Caenogastropoda</taxon>
        <taxon>Sorbeoconcha</taxon>
        <taxon>Cerithioidea</taxon>
        <taxon>Batillariidae</taxon>
        <taxon>Batillaria</taxon>
    </lineage>
</organism>
<dbReference type="Proteomes" id="UP001519460">
    <property type="component" value="Unassembled WGS sequence"/>
</dbReference>
<evidence type="ECO:0000313" key="1">
    <source>
        <dbReference type="EMBL" id="KAK7484512.1"/>
    </source>
</evidence>
<gene>
    <name evidence="1" type="ORF">BaRGS_00024268</name>
</gene>
<reference evidence="1 2" key="1">
    <citation type="journal article" date="2023" name="Sci. Data">
        <title>Genome assembly of the Korean intertidal mud-creeper Batillaria attramentaria.</title>
        <authorList>
            <person name="Patra A.K."/>
            <person name="Ho P.T."/>
            <person name="Jun S."/>
            <person name="Lee S.J."/>
            <person name="Kim Y."/>
            <person name="Won Y.J."/>
        </authorList>
    </citation>
    <scope>NUCLEOTIDE SEQUENCE [LARGE SCALE GENOMIC DNA]</scope>
    <source>
        <strain evidence="1">Wonlab-2016</strain>
    </source>
</reference>
<name>A0ABD0KBS9_9CAEN</name>
<feature type="non-terminal residue" evidence="1">
    <location>
        <position position="217"/>
    </location>
</feature>
<protein>
    <submittedName>
        <fullName evidence="1">Uncharacterized protein</fullName>
    </submittedName>
</protein>
<dbReference type="AlphaFoldDB" id="A0ABD0KBS9"/>
<comment type="caution">
    <text evidence="1">The sequence shown here is derived from an EMBL/GenBank/DDBJ whole genome shotgun (WGS) entry which is preliminary data.</text>
</comment>
<keyword evidence="2" id="KW-1185">Reference proteome</keyword>
<evidence type="ECO:0000313" key="2">
    <source>
        <dbReference type="Proteomes" id="UP001519460"/>
    </source>
</evidence>
<proteinExistence type="predicted"/>
<sequence>MHNSHSFHALCSEEDVRTQSIVSILWSLTLKFKKTLTGCHGPSERLDEQRQQLLGLLDPHTLFILMVTLTHFDSSLMIDWLTAPEPAASATSRVRSSSMASSASLSAASAAKVRCVIHFSATNEDEAICALTETTFDRILDFSAASAAKVTWLACSSQHLQSHVAVCMRLLTQVLDFTGNVTTDSLTQPGFTELKEGFQGMCLCCTQSQRVRHHQQR</sequence>
<accession>A0ABD0KBS9</accession>